<dbReference type="GO" id="GO:0005524">
    <property type="term" value="F:ATP binding"/>
    <property type="evidence" value="ECO:0007669"/>
    <property type="project" value="UniProtKB-KW"/>
</dbReference>
<dbReference type="GO" id="GO:0030983">
    <property type="term" value="F:mismatched DNA binding"/>
    <property type="evidence" value="ECO:0007669"/>
    <property type="project" value="InterPro"/>
</dbReference>
<organism evidence="6 7">
    <name type="scientific">Maudiozyma humilis</name>
    <name type="common">Sour dough yeast</name>
    <name type="synonym">Kazachstania humilis</name>
    <dbReference type="NCBI Taxonomy" id="51915"/>
    <lineage>
        <taxon>Eukaryota</taxon>
        <taxon>Fungi</taxon>
        <taxon>Dikarya</taxon>
        <taxon>Ascomycota</taxon>
        <taxon>Saccharomycotina</taxon>
        <taxon>Saccharomycetes</taxon>
        <taxon>Saccharomycetales</taxon>
        <taxon>Saccharomycetaceae</taxon>
        <taxon>Maudiozyma</taxon>
    </lineage>
</organism>
<dbReference type="SMART" id="SM00534">
    <property type="entry name" value="MUTSac"/>
    <property type="match status" value="1"/>
</dbReference>
<dbReference type="GO" id="GO:0140664">
    <property type="term" value="F:ATP-dependent DNA damage sensor activity"/>
    <property type="evidence" value="ECO:0007669"/>
    <property type="project" value="InterPro"/>
</dbReference>
<comment type="caution">
    <text evidence="6">The sequence shown here is derived from an EMBL/GenBank/DDBJ whole genome shotgun (WGS) entry which is preliminary data.</text>
</comment>
<dbReference type="SMART" id="SM00533">
    <property type="entry name" value="MUTSd"/>
    <property type="match status" value="1"/>
</dbReference>
<dbReference type="Pfam" id="PF05192">
    <property type="entry name" value="MutS_III"/>
    <property type="match status" value="1"/>
</dbReference>
<reference evidence="6 7" key="1">
    <citation type="journal article" date="2023" name="Elife">
        <title>Identification of key yeast species and microbe-microbe interactions impacting larval growth of Drosophila in the wild.</title>
        <authorList>
            <person name="Mure A."/>
            <person name="Sugiura Y."/>
            <person name="Maeda R."/>
            <person name="Honda K."/>
            <person name="Sakurai N."/>
            <person name="Takahashi Y."/>
            <person name="Watada M."/>
            <person name="Katoh T."/>
            <person name="Gotoh A."/>
            <person name="Gotoh Y."/>
            <person name="Taniguchi I."/>
            <person name="Nakamura K."/>
            <person name="Hayashi T."/>
            <person name="Katayama T."/>
            <person name="Uemura T."/>
            <person name="Hattori Y."/>
        </authorList>
    </citation>
    <scope>NUCLEOTIDE SEQUENCE [LARGE SCALE GENOMIC DNA]</scope>
    <source>
        <strain evidence="6 7">KH-74</strain>
    </source>
</reference>
<dbReference type="InterPro" id="IPR027417">
    <property type="entry name" value="P-loop_NTPase"/>
</dbReference>
<dbReference type="Pfam" id="PF00488">
    <property type="entry name" value="MutS_V"/>
    <property type="match status" value="1"/>
</dbReference>
<dbReference type="InterPro" id="IPR000432">
    <property type="entry name" value="DNA_mismatch_repair_MutS_C"/>
</dbReference>
<dbReference type="InterPro" id="IPR007696">
    <property type="entry name" value="DNA_mismatch_repair_MutS_core"/>
</dbReference>
<evidence type="ECO:0000313" key="6">
    <source>
        <dbReference type="EMBL" id="GMM55422.1"/>
    </source>
</evidence>
<dbReference type="InterPro" id="IPR003593">
    <property type="entry name" value="AAA+_ATPase"/>
</dbReference>
<evidence type="ECO:0000259" key="5">
    <source>
        <dbReference type="PROSITE" id="PS00486"/>
    </source>
</evidence>
<dbReference type="PROSITE" id="PS00486">
    <property type="entry name" value="DNA_MISMATCH_REPAIR_2"/>
    <property type="match status" value="1"/>
</dbReference>
<name>A0AAV5RWD2_MAUHU</name>
<dbReference type="GO" id="GO:0006298">
    <property type="term" value="P:mismatch repair"/>
    <property type="evidence" value="ECO:0007669"/>
    <property type="project" value="InterPro"/>
</dbReference>
<dbReference type="InterPro" id="IPR036187">
    <property type="entry name" value="DNA_mismatch_repair_MutS_sf"/>
</dbReference>
<dbReference type="InterPro" id="IPR011184">
    <property type="entry name" value="DNA_mismatch_repair_Msh2"/>
</dbReference>
<dbReference type="SUPFAM" id="SSF48334">
    <property type="entry name" value="DNA repair protein MutS, domain III"/>
    <property type="match status" value="1"/>
</dbReference>
<dbReference type="PIRSF" id="PIRSF005813">
    <property type="entry name" value="MSH2"/>
    <property type="match status" value="1"/>
</dbReference>
<evidence type="ECO:0000256" key="2">
    <source>
        <dbReference type="ARBA" id="ARBA00022741"/>
    </source>
</evidence>
<dbReference type="Proteomes" id="UP001377567">
    <property type="component" value="Unassembled WGS sequence"/>
</dbReference>
<dbReference type="GO" id="GO:0051026">
    <property type="term" value="P:chiasma assembly"/>
    <property type="evidence" value="ECO:0007669"/>
    <property type="project" value="TreeGrafter"/>
</dbReference>
<sequence length="861" mass="97567">MSDDENSLAEQNILAVETNSRAVGFSLLEQNSKTLKTLDQDYLFAIPLLDTTQLPPFTHRGQKTSELTSLLELFVNVYQPTTCIVSSKIDSASLEWLKQYCEHSNCNLELPPAQNFQNEVLFESFNEDLSEIEKLLFFSLDDKNEKRKMTMSATKALLNYLIEATEEEDITQNSHYNKSSLEPVPFLKFIEHMKSLPLLGKMILDGDAINSLNIIPRPKYGSDNLVNAGSFSLFEMFAKYMGVGSNHLLRNWLLFPLTNIDEINLRLGAVSSLLDPSNNMHLLSLKKQVSRFPNMPNLLKNFRNGHLDYKKWLGLYDFLSTYRDVQKTLENILGNADSGGNLLSELKGRVNSDAIRQAIKLIECCIDTAESRETKCLVFKFGFDQKLDEFRETYRNVEVILNRSAIEEEQRVKNYLNDVVLGKISLPKRFLTLLYMPQMGYMVSLSKSSPILPHISENSDWVFQFETATTIYFRTTCSKLLDEKYGDIYSKISDLEVEIIQELKQELLVVGNIFLEAYENMCIIGVLCSFACVAQEYNFVQPELIEDSICLEIIKGRHPLYENMVNLYIPNSLQINTSSNSNDSKETNNKKRISIVTGANGSGKTVFLTQVGIIVLLSHVGCFVPAERARISVKTRIMTKFRCKESLQIQESAFEQDVRQLCKIVTLCSEKTLILLDEFGKGTDTIYGAALFGAVIKYLNERPSCPIVVASTHFGEIFKESILGSVANDLIYLKTDISMTEQQQDSAAISNNFPGAATKLVYLYTISYGISTDSYGVLCAKLCGLQESIIERALTFNKMLQEGTAIVDHLNTLDKGQIQELQKKQEIIKHFIEWDLTLETHSTTEDLLKKLKHLLSEWNPS</sequence>
<comment type="similarity">
    <text evidence="1">Belongs to the DNA mismatch repair MutS family.</text>
</comment>
<evidence type="ECO:0000256" key="1">
    <source>
        <dbReference type="ARBA" id="ARBA00006271"/>
    </source>
</evidence>
<dbReference type="SUPFAM" id="SSF52540">
    <property type="entry name" value="P-loop containing nucleoside triphosphate hydrolases"/>
    <property type="match status" value="1"/>
</dbReference>
<evidence type="ECO:0000256" key="3">
    <source>
        <dbReference type="ARBA" id="ARBA00022840"/>
    </source>
</evidence>
<keyword evidence="7" id="KW-1185">Reference proteome</keyword>
<keyword evidence="2" id="KW-0547">Nucleotide-binding</keyword>
<evidence type="ECO:0000313" key="7">
    <source>
        <dbReference type="Proteomes" id="UP001377567"/>
    </source>
</evidence>
<dbReference type="InterPro" id="IPR045076">
    <property type="entry name" value="MutS"/>
</dbReference>
<keyword evidence="3" id="KW-0067">ATP-binding</keyword>
<dbReference type="EMBL" id="BTGD01000005">
    <property type="protein sequence ID" value="GMM55422.1"/>
    <property type="molecule type" value="Genomic_DNA"/>
</dbReference>
<keyword evidence="4" id="KW-0238">DNA-binding</keyword>
<evidence type="ECO:0000256" key="4">
    <source>
        <dbReference type="ARBA" id="ARBA00023125"/>
    </source>
</evidence>
<feature type="domain" description="DNA mismatch repair proteins mutS family" evidence="5">
    <location>
        <begin position="672"/>
        <end position="688"/>
    </location>
</feature>
<proteinExistence type="inferred from homology"/>
<accession>A0AAV5RWD2</accession>
<gene>
    <name evidence="6" type="ORF">DAKH74_020380</name>
</gene>
<dbReference type="AlphaFoldDB" id="A0AAV5RWD2"/>
<dbReference type="PANTHER" id="PTHR11361">
    <property type="entry name" value="DNA MISMATCH REPAIR PROTEIN MUTS FAMILY MEMBER"/>
    <property type="match status" value="1"/>
</dbReference>
<protein>
    <submittedName>
        <fullName evidence="6">MutS family protein</fullName>
    </submittedName>
</protein>
<dbReference type="SMART" id="SM00382">
    <property type="entry name" value="AAA"/>
    <property type="match status" value="1"/>
</dbReference>
<dbReference type="Gene3D" id="3.40.50.300">
    <property type="entry name" value="P-loop containing nucleotide triphosphate hydrolases"/>
    <property type="match status" value="1"/>
</dbReference>
<dbReference type="Gene3D" id="1.10.1420.10">
    <property type="match status" value="1"/>
</dbReference>
<dbReference type="PANTHER" id="PTHR11361:SF20">
    <property type="entry name" value="MUTS PROTEIN HOMOLOG 5"/>
    <property type="match status" value="1"/>
</dbReference>
<dbReference type="GO" id="GO:0005634">
    <property type="term" value="C:nucleus"/>
    <property type="evidence" value="ECO:0007669"/>
    <property type="project" value="TreeGrafter"/>
</dbReference>